<feature type="region of interest" description="Disordered" evidence="14">
    <location>
        <begin position="238"/>
        <end position="270"/>
    </location>
</feature>
<organism evidence="17">
    <name type="scientific">Harpegnathos saltator</name>
    <name type="common">Jerdon's jumping ant</name>
    <dbReference type="NCBI Taxonomy" id="610380"/>
    <lineage>
        <taxon>Eukaryota</taxon>
        <taxon>Metazoa</taxon>
        <taxon>Ecdysozoa</taxon>
        <taxon>Arthropoda</taxon>
        <taxon>Hexapoda</taxon>
        <taxon>Insecta</taxon>
        <taxon>Pterygota</taxon>
        <taxon>Neoptera</taxon>
        <taxon>Endopterygota</taxon>
        <taxon>Hymenoptera</taxon>
        <taxon>Apocrita</taxon>
        <taxon>Aculeata</taxon>
        <taxon>Formicoidea</taxon>
        <taxon>Formicidae</taxon>
        <taxon>Ponerinae</taxon>
        <taxon>Ponerini</taxon>
        <taxon>Harpegnathos</taxon>
    </lineage>
</organism>
<evidence type="ECO:0000259" key="15">
    <source>
        <dbReference type="SMART" id="SM01349"/>
    </source>
</evidence>
<dbReference type="Proteomes" id="UP000008237">
    <property type="component" value="Unassembled WGS sequence"/>
</dbReference>
<dbReference type="InterPro" id="IPR034085">
    <property type="entry name" value="TOG"/>
</dbReference>
<evidence type="ECO:0000256" key="5">
    <source>
        <dbReference type="ARBA" id="ARBA00022490"/>
    </source>
</evidence>
<keyword evidence="10" id="KW-0206">Cytoskeleton</keyword>
<dbReference type="InterPro" id="IPR045110">
    <property type="entry name" value="XMAP215"/>
</dbReference>
<feature type="compositionally biased region" description="Basic and acidic residues" evidence="14">
    <location>
        <begin position="1099"/>
        <end position="1108"/>
    </location>
</feature>
<feature type="region of interest" description="Disordered" evidence="14">
    <location>
        <begin position="1953"/>
        <end position="2002"/>
    </location>
</feature>
<evidence type="ECO:0000256" key="11">
    <source>
        <dbReference type="ARBA" id="ARBA00023306"/>
    </source>
</evidence>
<dbReference type="FunFam" id="1.25.10.10:FF:000050">
    <property type="entry name" value="Cytoskeleton-associated protein 5 isoform X1"/>
    <property type="match status" value="1"/>
</dbReference>
<dbReference type="InterPro" id="IPR011989">
    <property type="entry name" value="ARM-like"/>
</dbReference>
<evidence type="ECO:0000256" key="10">
    <source>
        <dbReference type="ARBA" id="ARBA00023212"/>
    </source>
</evidence>
<feature type="compositionally biased region" description="Polar residues" evidence="14">
    <location>
        <begin position="1416"/>
        <end position="1435"/>
    </location>
</feature>
<dbReference type="Gene3D" id="1.25.10.10">
    <property type="entry name" value="Leucine-rich Repeat Variant"/>
    <property type="match status" value="5"/>
</dbReference>
<sequence length="2002" mass="222979">MEQDTEYMKLPLEERCVHKSWRARLHGYEECVKTFQCIDDEKSAEWNKYVGFIKKFVVDSNAAAQEKGLEATLAFVENAAVAGKIVGEVMSGIVSKCIAAPKAKTKELAVQITLMYMEIEKHEAVQEELLRGTEAKNPKIVSACIATLTLALKEFGPKVVNMKPLMKKIANFLEDRDKTVREESKAMVVEMYRWIGDRLKQQLNTLKPVHITELEAEFNNLSDNKVIPTRYLRSQRPKTVSSGTVADAAVSDNGEEDNEDGDGSSVPDIDPYDLLSPVDILSKLPKDFYEKVEAKKWQERKEALEALETLVKNPKLENGDYGDVVRALKKIISKDTNVLVVTLAGKCLAGLASGLKKRFQPYAGVCLPAILEKFREKKQTVVQALREAADAIYQSINIEQILEDTLAALENKNPAVKAETTAFLARCFTRTPPDMLNKKLLKAYSGVLLKTLNEPDPTVRDNSAEALGTAMKLIGERAMMPFLTDIDNLKMTKIKECAEKATIVVKVSGATKKAAVDRPNTAPAKVEAMKVTNKESKDKKANATKRPNSSHTAANKKSAAKKPSASSTNLAPSKKQPTERSYSPEEVDELAVQLLPAEVISGLMDSNWKMRLTAVTQLLDVVKSMDPVEVSAQVIVRTMAKKPGFKDTNFQVLKLRIEVVKHLAECHPFSVTVAEYCLVDIAEKLADSKNSAIAAETLLAIAEATSFEHVADEIVAYAFNQKNPKVQQETLLWLCRGLADFGCCLNVKSIIEHVKRAVAATNPAVRTAAITLLGTLYLYVGKLLLSFFDNEKPALKQQIEQECEKRSGETPPAPVRGAKAKKAGSNNVQNDEDDDEDSAELSDKKQPLAAGNSEQDLINDLIPRVDISSQITDGLLAELADKNWKVRNEGLQKVNSLLSEAKYIKPNIGDLPQGLALRLVDSNSKIAQSTLGICETLATAVGALVKQHVRILFPGFLQCLGDSKNWIRTAAISCINIWGDQCGYKEFFDGEMIGDALKAGSPMLRAELWNWLAQKLPTIPVKQIPKEELLVCLPYLFANLEDRNSDVRKNAQEAVLGFMIHFSYEAMVRNTEKLKPGSRTVVLAVLDKARPSLPVKPLPKKEPSDENIQKGAAKGAKVAKVVKPKGASSKALGSARKKDDDVDTSPLLVVNNLKHQRVIDEQKLKVLKWNFTTPREEFVELLKELMATANVNKTLRANMFHSDFRYHLKAIEALTEDLPGNSKALVSNLDLILKWLTLRFFDTNPSVLLKGLDYLQLVFNLLIEDQYHMLETEAASFIPYLIIKIGDPKDAVRNGVRALFRQIALVYPVSKLFSYVMEGLKSKNARQRTECLDQLGSLIENYGVSVCQPSPSAALKEVAKQIADRDNSVRNAALNCIVQAYFLQGERVFKLIGQISEKDRSLLDERIKRAAKNRPTKSASANKLSTPVVTASSPPTDDMEADYEEEQEEIPEVVESVPELPIATNTDNNPEKQVLLSVDVQSTSEPCQEIASDLNIDNAQNCVPDNDCDNSTKNSPTSTQTKVSGPFGLDMEFLQRIELSAPVKYRNPILLEPSLSDLNEAPINMLNTPKTQMIPISPPKLLVSKSASAVSPTASSHDDMLERNILSMASMDLPTAIQSMNSIENLLKSHQAASLQSKEDKFIGSINMQLKLLQTYPLRQENVDVSRGFRNTFLVILVFYDTGYLGKNVTFMHLKELVDQMISLLAENKLEHLHQAGAYYRVINNIMVKIIDNSNHTTIICVLIKLLHSCAESNVPSKYEELVMKCLWKIVKTMSNWAPDLDYDTILLEVHRFLKDYPTTWWKKQKSDTPLRTVKTVLHSMTRVKGSTILNHLTLINNTNESELHAYLIRLIASLKPDEINATAKLNPKSNNMGRTPKHLSKSTRQQLAEIFKKIGSKEQMQEGLTQLYDFKLQYPEADVQPFLVKSHQFFQDFIEQGLRQIDQARKSQSILSQANNQYSLETTESPSAGSEDKDMMDPMHRLEKLRALEAQCRTTSQPNPP</sequence>
<evidence type="ECO:0000256" key="1">
    <source>
        <dbReference type="ARBA" id="ARBA00004300"/>
    </source>
</evidence>
<dbReference type="STRING" id="610380.E2C892"/>
<feature type="region of interest" description="Disordered" evidence="14">
    <location>
        <begin position="800"/>
        <end position="852"/>
    </location>
</feature>
<dbReference type="InterPro" id="IPR016024">
    <property type="entry name" value="ARM-type_fold"/>
</dbReference>
<keyword evidence="4" id="KW-0158">Chromosome</keyword>
<dbReference type="GO" id="GO:0005874">
    <property type="term" value="C:microtubule"/>
    <property type="evidence" value="ECO:0007669"/>
    <property type="project" value="UniProtKB-ARBA"/>
</dbReference>
<comment type="similarity">
    <text evidence="13">Belongs to the TOG/XMAP215 family.</text>
</comment>
<dbReference type="FunFam" id="1.25.10.10:FF:000063">
    <property type="entry name" value="Putative cytoskeleton-associated protein 5"/>
    <property type="match status" value="1"/>
</dbReference>
<dbReference type="FunFam" id="1.25.10.10:FF:000052">
    <property type="entry name" value="Cytoskeleton associated protein 5"/>
    <property type="match status" value="1"/>
</dbReference>
<feature type="compositionally biased region" description="Acidic residues" evidence="14">
    <location>
        <begin position="253"/>
        <end position="262"/>
    </location>
</feature>
<dbReference type="FunFam" id="1.25.10.10:FF:000068">
    <property type="entry name" value="cytoskeleton-associated protein 5 isoform X1"/>
    <property type="match status" value="1"/>
</dbReference>
<keyword evidence="9" id="KW-0995">Kinetochore</keyword>
<dbReference type="GO" id="GO:0051231">
    <property type="term" value="P:spindle elongation"/>
    <property type="evidence" value="ECO:0007669"/>
    <property type="project" value="UniProtKB-ARBA"/>
</dbReference>
<dbReference type="OMA" id="NWKERKE"/>
<dbReference type="GO" id="GO:0046785">
    <property type="term" value="P:microtubule polymerization"/>
    <property type="evidence" value="ECO:0007669"/>
    <property type="project" value="InterPro"/>
</dbReference>
<feature type="region of interest" description="Disordered" evidence="14">
    <location>
        <begin position="1094"/>
        <end position="1115"/>
    </location>
</feature>
<dbReference type="SMART" id="SM01349">
    <property type="entry name" value="TOG"/>
    <property type="match status" value="5"/>
</dbReference>
<keyword evidence="5" id="KW-0963">Cytoplasm</keyword>
<keyword evidence="17" id="KW-1185">Reference proteome</keyword>
<gene>
    <name evidence="16" type="ORF">EAI_17016</name>
</gene>
<dbReference type="Pfam" id="PF12348">
    <property type="entry name" value="CLASP_N"/>
    <property type="match status" value="2"/>
</dbReference>
<dbReference type="PANTHER" id="PTHR12609">
    <property type="entry name" value="MICROTUBULE ASSOCIATED PROTEIN XMAP215"/>
    <property type="match status" value="1"/>
</dbReference>
<protein>
    <submittedName>
        <fullName evidence="16">Cytoskeleton-associated protein 5</fullName>
    </submittedName>
</protein>
<feature type="domain" description="TOG" evidence="15">
    <location>
        <begin position="273"/>
        <end position="511"/>
    </location>
</feature>
<dbReference type="GO" id="GO:0000922">
    <property type="term" value="C:spindle pole"/>
    <property type="evidence" value="ECO:0007669"/>
    <property type="project" value="UniProtKB-SubCell"/>
</dbReference>
<feature type="compositionally biased region" description="Low complexity" evidence="14">
    <location>
        <begin position="549"/>
        <end position="567"/>
    </location>
</feature>
<evidence type="ECO:0000256" key="8">
    <source>
        <dbReference type="ARBA" id="ARBA00022776"/>
    </source>
</evidence>
<dbReference type="GO" id="GO:0000776">
    <property type="term" value="C:kinetochore"/>
    <property type="evidence" value="ECO:0007669"/>
    <property type="project" value="UniProtKB-KW"/>
</dbReference>
<evidence type="ECO:0000256" key="7">
    <source>
        <dbReference type="ARBA" id="ARBA00022737"/>
    </source>
</evidence>
<keyword evidence="6" id="KW-0132">Cell division</keyword>
<feature type="domain" description="TOG" evidence="15">
    <location>
        <begin position="1"/>
        <end position="227"/>
    </location>
</feature>
<name>E2C892_HARSA</name>
<dbReference type="InterPro" id="IPR024395">
    <property type="entry name" value="CLASP_N_dom"/>
</dbReference>
<dbReference type="FunFam" id="1.25.10.10:FF:000019">
    <property type="entry name" value="Cytoskeleton-associated protein 5"/>
    <property type="match status" value="1"/>
</dbReference>
<feature type="compositionally biased region" description="Basic and acidic residues" evidence="14">
    <location>
        <begin position="1971"/>
        <end position="1988"/>
    </location>
</feature>
<dbReference type="KEGG" id="hst:105191029"/>
<proteinExistence type="inferred from homology"/>
<keyword evidence="7" id="KW-0677">Repeat</keyword>
<feature type="compositionally biased region" description="Polar residues" evidence="14">
    <location>
        <begin position="1993"/>
        <end position="2002"/>
    </location>
</feature>
<evidence type="ECO:0000256" key="2">
    <source>
        <dbReference type="ARBA" id="ARBA00004629"/>
    </source>
</evidence>
<feature type="domain" description="TOG" evidence="15">
    <location>
        <begin position="581"/>
        <end position="812"/>
    </location>
</feature>
<feature type="domain" description="TOG" evidence="15">
    <location>
        <begin position="1177"/>
        <end position="1416"/>
    </location>
</feature>
<dbReference type="InParanoid" id="E2C892"/>
<keyword evidence="12" id="KW-0137">Centromere</keyword>
<dbReference type="GO" id="GO:0051010">
    <property type="term" value="F:microtubule plus-end binding"/>
    <property type="evidence" value="ECO:0007669"/>
    <property type="project" value="InterPro"/>
</dbReference>
<feature type="compositionally biased region" description="Polar residues" evidence="14">
    <location>
        <begin position="1953"/>
        <end position="1969"/>
    </location>
</feature>
<evidence type="ECO:0000256" key="12">
    <source>
        <dbReference type="ARBA" id="ARBA00023328"/>
    </source>
</evidence>
<comment type="subcellular location">
    <subcellularLocation>
        <location evidence="2">Chromosome</location>
        <location evidence="2">Centromere</location>
        <location evidence="2">Kinetochore</location>
    </subcellularLocation>
    <subcellularLocation>
        <location evidence="1">Cytoplasm</location>
        <location evidence="1">Cytoskeleton</location>
        <location evidence="1">Microtubule organizing center</location>
        <location evidence="1">Centrosome</location>
    </subcellularLocation>
    <subcellularLocation>
        <location evidence="3">Cytoplasm</location>
        <location evidence="3">Cytoskeleton</location>
        <location evidence="3">Spindle pole</location>
    </subcellularLocation>
</comment>
<dbReference type="GO" id="GO:0061863">
    <property type="term" value="F:microtubule plus end polymerase"/>
    <property type="evidence" value="ECO:0007669"/>
    <property type="project" value="InterPro"/>
</dbReference>
<evidence type="ECO:0000256" key="4">
    <source>
        <dbReference type="ARBA" id="ARBA00022454"/>
    </source>
</evidence>
<dbReference type="GO" id="GO:0030951">
    <property type="term" value="P:establishment or maintenance of microtubule cytoskeleton polarity"/>
    <property type="evidence" value="ECO:0007669"/>
    <property type="project" value="InterPro"/>
</dbReference>
<feature type="region of interest" description="Disordered" evidence="14">
    <location>
        <begin position="1411"/>
        <end position="1439"/>
    </location>
</feature>
<evidence type="ECO:0000256" key="14">
    <source>
        <dbReference type="SAM" id="MobiDB-lite"/>
    </source>
</evidence>
<evidence type="ECO:0000256" key="13">
    <source>
        <dbReference type="ARBA" id="ARBA00025722"/>
    </source>
</evidence>
<evidence type="ECO:0000256" key="9">
    <source>
        <dbReference type="ARBA" id="ARBA00022838"/>
    </source>
</evidence>
<dbReference type="GO" id="GO:0051301">
    <property type="term" value="P:cell division"/>
    <property type="evidence" value="ECO:0007669"/>
    <property type="project" value="UniProtKB-KW"/>
</dbReference>
<evidence type="ECO:0000256" key="3">
    <source>
        <dbReference type="ARBA" id="ARBA00004647"/>
    </source>
</evidence>
<dbReference type="PhylomeDB" id="E2C892"/>
<evidence type="ECO:0000313" key="17">
    <source>
        <dbReference type="Proteomes" id="UP000008237"/>
    </source>
</evidence>
<accession>E2C892</accession>
<dbReference type="FunCoup" id="E2C892">
    <property type="interactions" value="1390"/>
</dbReference>
<reference evidence="16 17" key="1">
    <citation type="journal article" date="2010" name="Science">
        <title>Genomic comparison of the ants Camponotus floridanus and Harpegnathos saltator.</title>
        <authorList>
            <person name="Bonasio R."/>
            <person name="Zhang G."/>
            <person name="Ye C."/>
            <person name="Mutti N.S."/>
            <person name="Fang X."/>
            <person name="Qin N."/>
            <person name="Donahue G."/>
            <person name="Yang P."/>
            <person name="Li Q."/>
            <person name="Li C."/>
            <person name="Zhang P."/>
            <person name="Huang Z."/>
            <person name="Berger S.L."/>
            <person name="Reinberg D."/>
            <person name="Wang J."/>
            <person name="Liebig J."/>
        </authorList>
    </citation>
    <scope>NUCLEOTIDE SEQUENCE [LARGE SCALE GENOMIC DNA]</scope>
    <source>
        <strain evidence="16 17">R22 G/1</strain>
    </source>
</reference>
<feature type="compositionally biased region" description="Acidic residues" evidence="14">
    <location>
        <begin position="830"/>
        <end position="840"/>
    </location>
</feature>
<evidence type="ECO:0000313" key="16">
    <source>
        <dbReference type="EMBL" id="EFN75833.1"/>
    </source>
</evidence>
<dbReference type="SUPFAM" id="SSF48371">
    <property type="entry name" value="ARM repeat"/>
    <property type="match status" value="2"/>
</dbReference>
<feature type="domain" description="TOG" evidence="15">
    <location>
        <begin position="860"/>
        <end position="1095"/>
    </location>
</feature>
<evidence type="ECO:0000256" key="6">
    <source>
        <dbReference type="ARBA" id="ARBA00022618"/>
    </source>
</evidence>
<dbReference type="InterPro" id="IPR048491">
    <property type="entry name" value="XMAP215_CLASP_TOG"/>
</dbReference>
<feature type="region of interest" description="Disordered" evidence="14">
    <location>
        <begin position="512"/>
        <end position="585"/>
    </location>
</feature>
<keyword evidence="11" id="KW-0131">Cell cycle</keyword>
<dbReference type="GO" id="GO:0005813">
    <property type="term" value="C:centrosome"/>
    <property type="evidence" value="ECO:0007669"/>
    <property type="project" value="UniProtKB-SubCell"/>
</dbReference>
<dbReference type="EMBL" id="GL453586">
    <property type="protein sequence ID" value="EFN75833.1"/>
    <property type="molecule type" value="Genomic_DNA"/>
</dbReference>
<feature type="compositionally biased region" description="Basic and acidic residues" evidence="14">
    <location>
        <begin position="532"/>
        <end position="541"/>
    </location>
</feature>
<keyword evidence="8" id="KW-0498">Mitosis</keyword>
<dbReference type="Pfam" id="PF21041">
    <property type="entry name" value="XMAP215_CLASP_TOG"/>
    <property type="match status" value="3"/>
</dbReference>
<dbReference type="OrthoDB" id="205662at2759"/>